<comment type="caution">
    <text evidence="1">The sequence shown here is derived from an EMBL/GenBank/DDBJ whole genome shotgun (WGS) entry which is preliminary data.</text>
</comment>
<evidence type="ECO:0000313" key="1">
    <source>
        <dbReference type="EMBL" id="KKM96693.1"/>
    </source>
</evidence>
<organism evidence="1">
    <name type="scientific">marine sediment metagenome</name>
    <dbReference type="NCBI Taxonomy" id="412755"/>
    <lineage>
        <taxon>unclassified sequences</taxon>
        <taxon>metagenomes</taxon>
        <taxon>ecological metagenomes</taxon>
    </lineage>
</organism>
<accession>A0A0F9LTH2</accession>
<reference evidence="1" key="1">
    <citation type="journal article" date="2015" name="Nature">
        <title>Complex archaea that bridge the gap between prokaryotes and eukaryotes.</title>
        <authorList>
            <person name="Spang A."/>
            <person name="Saw J.H."/>
            <person name="Jorgensen S.L."/>
            <person name="Zaremba-Niedzwiedzka K."/>
            <person name="Martijn J."/>
            <person name="Lind A.E."/>
            <person name="van Eijk R."/>
            <person name="Schleper C."/>
            <person name="Guy L."/>
            <person name="Ettema T.J."/>
        </authorList>
    </citation>
    <scope>NUCLEOTIDE SEQUENCE</scope>
</reference>
<gene>
    <name evidence="1" type="ORF">LCGC14_1175630</name>
</gene>
<dbReference type="EMBL" id="LAZR01005845">
    <property type="protein sequence ID" value="KKM96693.1"/>
    <property type="molecule type" value="Genomic_DNA"/>
</dbReference>
<protein>
    <submittedName>
        <fullName evidence="1">Uncharacterized protein</fullName>
    </submittedName>
</protein>
<sequence length="52" mass="6061">MGTREYIEPIICEICDSKRCPDCHKCDCDPKGCELCRGMSEEVSFLTWLRFI</sequence>
<dbReference type="AlphaFoldDB" id="A0A0F9LTH2"/>
<name>A0A0F9LTH2_9ZZZZ</name>
<proteinExistence type="predicted"/>